<dbReference type="PROSITE" id="PS50005">
    <property type="entry name" value="TPR"/>
    <property type="match status" value="1"/>
</dbReference>
<evidence type="ECO:0000256" key="4">
    <source>
        <dbReference type="SAM" id="MobiDB-lite"/>
    </source>
</evidence>
<reference evidence="5" key="1">
    <citation type="submission" date="2021-01" db="EMBL/GenBank/DDBJ databases">
        <authorList>
            <person name="Corre E."/>
            <person name="Pelletier E."/>
            <person name="Niang G."/>
            <person name="Scheremetjew M."/>
            <person name="Finn R."/>
            <person name="Kale V."/>
            <person name="Holt S."/>
            <person name="Cochrane G."/>
            <person name="Meng A."/>
            <person name="Brown T."/>
            <person name="Cohen L."/>
        </authorList>
    </citation>
    <scope>NUCLEOTIDE SEQUENCE</scope>
    <source>
        <strain evidence="5">CCMP1897</strain>
    </source>
</reference>
<sequence>MEPKRIETEGRERERRRNDTRARKYQGDGKDAIGRGEPERKAERRAMQTDLASWERKSDGAQQRGDHETAAKLFLHASQEEEKTDEQQAKFLCNASASWMKAGNVDSALDAAEQAVRCNPHGAKPYFRRGEARFASKDFRRSFLDFNKAKQLNPRRDNVLDNCLRAAEEAMELQEAVTDVEKELKDMELQEAETQESDQTKKGVEELTRDAEERERDPKVRNVLKHAEQLATSFATREAAEVFERAFQLDRTCTEAMTRASAMRLSIGDDAKAIACAKAALEADVRSISAYIVLGIIHERMGKAEEAEPLFAKAVGMAFDFPETHVRFANNLLQQGKLRLAADVLRFALSGGPEGKMEKPAKDLKVHFTMGYVQALRGYTAEPITIFSELVQGAPSPACAYLLIRSLLAAGDDAQARATAAYMQNLEDSVPAYFHTDMSWMINTFDLPCWDHITNRLTLYKLFKKHFPGTNHMPQTFSLPDEQEQWQKASSRDSKQCWVLRNKYQVGSADTAIIEHAADSSATQECILQRCLTDCAQIAGQKFTLGVFVVVVSADPLEAYILEEGLVYFAEAGEHGGVDQSFITRSRKKEAVARSRWEAQQESSQQLQRFFERQKHSHTGSKQTRDQTTVDAVAPSHPERRNLCHQGGMEHAGKIGSISEHCVHSSNWKQTWSHIVSIAKSFTKIIEVVGKELKGEFRAAYHSHLRIPKIFELEVALDNSSTPWLLGAERYPLLEGSSEALLTRSNIVKEAFRLALADLVGKDRTNGINSVPLH</sequence>
<dbReference type="PANTHER" id="PTHR44858">
    <property type="entry name" value="TETRATRICOPEPTIDE REPEAT PROTEIN 6"/>
    <property type="match status" value="1"/>
</dbReference>
<evidence type="ECO:0000256" key="2">
    <source>
        <dbReference type="ARBA" id="ARBA00022803"/>
    </source>
</evidence>
<dbReference type="Gene3D" id="3.30.470.20">
    <property type="entry name" value="ATP-grasp fold, B domain"/>
    <property type="match status" value="1"/>
</dbReference>
<keyword evidence="1" id="KW-0677">Repeat</keyword>
<feature type="region of interest" description="Disordered" evidence="4">
    <location>
        <begin position="1"/>
        <end position="72"/>
    </location>
</feature>
<dbReference type="PANTHER" id="PTHR44858:SF1">
    <property type="entry name" value="UDP-N-ACETYLGLUCOSAMINE--PEPTIDE N-ACETYLGLUCOSAMINYLTRANSFERASE SPINDLY-RELATED"/>
    <property type="match status" value="1"/>
</dbReference>
<feature type="repeat" description="TPR" evidence="3">
    <location>
        <begin position="123"/>
        <end position="156"/>
    </location>
</feature>
<dbReference type="InterPro" id="IPR019734">
    <property type="entry name" value="TPR_rpt"/>
</dbReference>
<feature type="region of interest" description="Disordered" evidence="4">
    <location>
        <begin position="612"/>
        <end position="634"/>
    </location>
</feature>
<feature type="compositionally biased region" description="Basic and acidic residues" evidence="4">
    <location>
        <begin position="198"/>
        <end position="218"/>
    </location>
</feature>
<dbReference type="SUPFAM" id="SSF48452">
    <property type="entry name" value="TPR-like"/>
    <property type="match status" value="2"/>
</dbReference>
<evidence type="ECO:0000256" key="1">
    <source>
        <dbReference type="ARBA" id="ARBA00022737"/>
    </source>
</evidence>
<protein>
    <submittedName>
        <fullName evidence="5">Uncharacterized protein</fullName>
    </submittedName>
</protein>
<gene>
    <name evidence="5" type="ORF">PSAL00342_LOCUS5048</name>
</gene>
<organism evidence="5">
    <name type="scientific">Picocystis salinarum</name>
    <dbReference type="NCBI Taxonomy" id="88271"/>
    <lineage>
        <taxon>Eukaryota</taxon>
        <taxon>Viridiplantae</taxon>
        <taxon>Chlorophyta</taxon>
        <taxon>Picocystophyceae</taxon>
        <taxon>Picocystales</taxon>
        <taxon>Picocystaceae</taxon>
        <taxon>Picocystis</taxon>
    </lineage>
</organism>
<dbReference type="InterPro" id="IPR004344">
    <property type="entry name" value="TTL/TTLL_fam"/>
</dbReference>
<dbReference type="InterPro" id="IPR050498">
    <property type="entry name" value="Ycf3"/>
</dbReference>
<dbReference type="Pfam" id="PF13181">
    <property type="entry name" value="TPR_8"/>
    <property type="match status" value="1"/>
</dbReference>
<dbReference type="AlphaFoldDB" id="A0A7S3XFN3"/>
<dbReference type="Pfam" id="PF03133">
    <property type="entry name" value="TTL"/>
    <property type="match status" value="1"/>
</dbReference>
<dbReference type="Gene3D" id="1.25.40.10">
    <property type="entry name" value="Tetratricopeptide repeat domain"/>
    <property type="match status" value="2"/>
</dbReference>
<evidence type="ECO:0000256" key="3">
    <source>
        <dbReference type="PROSITE-ProRule" id="PRU00339"/>
    </source>
</evidence>
<feature type="compositionally biased region" description="Basic and acidic residues" evidence="4">
    <location>
        <begin position="1"/>
        <end position="70"/>
    </location>
</feature>
<feature type="compositionally biased region" description="Polar residues" evidence="4">
    <location>
        <begin position="620"/>
        <end position="630"/>
    </location>
</feature>
<accession>A0A7S3XFN3</accession>
<evidence type="ECO:0000313" key="5">
    <source>
        <dbReference type="EMBL" id="CAE0611213.1"/>
    </source>
</evidence>
<dbReference type="InterPro" id="IPR011990">
    <property type="entry name" value="TPR-like_helical_dom_sf"/>
</dbReference>
<dbReference type="SMART" id="SM00028">
    <property type="entry name" value="TPR"/>
    <property type="match status" value="3"/>
</dbReference>
<feature type="region of interest" description="Disordered" evidence="4">
    <location>
        <begin position="189"/>
        <end position="218"/>
    </location>
</feature>
<name>A0A7S3XFN3_9CHLO</name>
<keyword evidence="2 3" id="KW-0802">TPR repeat</keyword>
<dbReference type="EMBL" id="HBIS01005591">
    <property type="protein sequence ID" value="CAE0611213.1"/>
    <property type="molecule type" value="Transcribed_RNA"/>
</dbReference>
<proteinExistence type="predicted"/>